<dbReference type="STRING" id="671987.R0KW11"/>
<dbReference type="EMBL" id="KB908481">
    <property type="protein sequence ID" value="EOA91947.1"/>
    <property type="molecule type" value="Genomic_DNA"/>
</dbReference>
<dbReference type="HOGENOM" id="CLU_058675_0_0_1"/>
<dbReference type="PANTHER" id="PTHR37542">
    <property type="entry name" value="HELO DOMAIN-CONTAINING PROTEIN-RELATED"/>
    <property type="match status" value="1"/>
</dbReference>
<name>R0KW11_EXST2</name>
<sequence length="267" mass="29637">MEPAGLAVGILGLAGVFSNAVDCFEYVQLGRNFSTNFQTSLLKLDNARLRLSRWGEALGVNGNYGAIQTLQQTTFPEEDVKRADELLGQILHLFDEAQKASEQYKRKNKSDGSSLAVLDVQAEMDSAGQSLHEKMRSLCIKRQKKTSLKQKAKWVLYEEKYLNRLVEDIVSLVDDLTELFPTVQQEQQKLCEAEVSELAKSEGSNESLELLLEIVQSQDKDLKAALAAAMKPDQSNPGATFRNDNCNIGNQAQNVAIHGGQNFHFLS</sequence>
<feature type="domain" description="Prion-inhibition and propagation HeLo" evidence="1">
    <location>
        <begin position="5"/>
        <end position="200"/>
    </location>
</feature>
<proteinExistence type="predicted"/>
<accession>R0KW11</accession>
<dbReference type="PANTHER" id="PTHR37542:SF3">
    <property type="entry name" value="PRION-INHIBITION AND PROPAGATION HELO DOMAIN-CONTAINING PROTEIN"/>
    <property type="match status" value="1"/>
</dbReference>
<reference evidence="2 3" key="1">
    <citation type="journal article" date="2012" name="PLoS Pathog.">
        <title>Diverse lifestyles and strategies of plant pathogenesis encoded in the genomes of eighteen Dothideomycetes fungi.</title>
        <authorList>
            <person name="Ohm R.A."/>
            <person name="Feau N."/>
            <person name="Henrissat B."/>
            <person name="Schoch C.L."/>
            <person name="Horwitz B.A."/>
            <person name="Barry K.W."/>
            <person name="Condon B.J."/>
            <person name="Copeland A.C."/>
            <person name="Dhillon B."/>
            <person name="Glaser F."/>
            <person name="Hesse C.N."/>
            <person name="Kosti I."/>
            <person name="LaButti K."/>
            <person name="Lindquist E.A."/>
            <person name="Lucas S."/>
            <person name="Salamov A.A."/>
            <person name="Bradshaw R.E."/>
            <person name="Ciuffetti L."/>
            <person name="Hamelin R.C."/>
            <person name="Kema G.H.J."/>
            <person name="Lawrence C."/>
            <person name="Scott J.A."/>
            <person name="Spatafora J.W."/>
            <person name="Turgeon B.G."/>
            <person name="de Wit P.J.G.M."/>
            <person name="Zhong S."/>
            <person name="Goodwin S.B."/>
            <person name="Grigoriev I.V."/>
        </authorList>
    </citation>
    <scope>NUCLEOTIDE SEQUENCE [LARGE SCALE GENOMIC DNA]</scope>
    <source>
        <strain evidence="3">28A</strain>
    </source>
</reference>
<evidence type="ECO:0000313" key="2">
    <source>
        <dbReference type="EMBL" id="EOA91947.1"/>
    </source>
</evidence>
<dbReference type="Gene3D" id="1.20.120.1020">
    <property type="entry name" value="Prion-inhibition and propagation, HeLo domain"/>
    <property type="match status" value="1"/>
</dbReference>
<protein>
    <recommendedName>
        <fullName evidence="1">Prion-inhibition and propagation HeLo domain-containing protein</fullName>
    </recommendedName>
</protein>
<keyword evidence="3" id="KW-1185">Reference proteome</keyword>
<dbReference type="RefSeq" id="XP_008020949.1">
    <property type="nucleotide sequence ID" value="XM_008022758.1"/>
</dbReference>
<evidence type="ECO:0000259" key="1">
    <source>
        <dbReference type="Pfam" id="PF14479"/>
    </source>
</evidence>
<gene>
    <name evidence="2" type="ORF">SETTUDRAFT_162498</name>
</gene>
<dbReference type="InterPro" id="IPR038305">
    <property type="entry name" value="HeLo_sf"/>
</dbReference>
<organism evidence="2 3">
    <name type="scientific">Exserohilum turcicum (strain 28A)</name>
    <name type="common">Northern leaf blight fungus</name>
    <name type="synonym">Setosphaeria turcica</name>
    <dbReference type="NCBI Taxonomy" id="671987"/>
    <lineage>
        <taxon>Eukaryota</taxon>
        <taxon>Fungi</taxon>
        <taxon>Dikarya</taxon>
        <taxon>Ascomycota</taxon>
        <taxon>Pezizomycotina</taxon>
        <taxon>Dothideomycetes</taxon>
        <taxon>Pleosporomycetidae</taxon>
        <taxon>Pleosporales</taxon>
        <taxon>Pleosporineae</taxon>
        <taxon>Pleosporaceae</taxon>
        <taxon>Exserohilum</taxon>
    </lineage>
</organism>
<dbReference type="GeneID" id="19398410"/>
<evidence type="ECO:0000313" key="3">
    <source>
        <dbReference type="Proteomes" id="UP000016935"/>
    </source>
</evidence>
<dbReference type="eggNOG" id="ENOG502S8GV">
    <property type="taxonomic scope" value="Eukaryota"/>
</dbReference>
<dbReference type="OrthoDB" id="20872at2759"/>
<dbReference type="AlphaFoldDB" id="R0KW11"/>
<dbReference type="Proteomes" id="UP000016935">
    <property type="component" value="Unassembled WGS sequence"/>
</dbReference>
<dbReference type="Pfam" id="PF14479">
    <property type="entry name" value="HeLo"/>
    <property type="match status" value="1"/>
</dbReference>
<reference evidence="2 3" key="2">
    <citation type="journal article" date="2013" name="PLoS Genet.">
        <title>Comparative genome structure, secondary metabolite, and effector coding capacity across Cochliobolus pathogens.</title>
        <authorList>
            <person name="Condon B.J."/>
            <person name="Leng Y."/>
            <person name="Wu D."/>
            <person name="Bushley K.E."/>
            <person name="Ohm R.A."/>
            <person name="Otillar R."/>
            <person name="Martin J."/>
            <person name="Schackwitz W."/>
            <person name="Grimwood J."/>
            <person name="MohdZainudin N."/>
            <person name="Xue C."/>
            <person name="Wang R."/>
            <person name="Manning V.A."/>
            <person name="Dhillon B."/>
            <person name="Tu Z.J."/>
            <person name="Steffenson B.J."/>
            <person name="Salamov A."/>
            <person name="Sun H."/>
            <person name="Lowry S."/>
            <person name="LaButti K."/>
            <person name="Han J."/>
            <person name="Copeland A."/>
            <person name="Lindquist E."/>
            <person name="Barry K."/>
            <person name="Schmutz J."/>
            <person name="Baker S.E."/>
            <person name="Ciuffetti L.M."/>
            <person name="Grigoriev I.V."/>
            <person name="Zhong S."/>
            <person name="Turgeon B.G."/>
        </authorList>
    </citation>
    <scope>NUCLEOTIDE SEQUENCE [LARGE SCALE GENOMIC DNA]</scope>
    <source>
        <strain evidence="3">28A</strain>
    </source>
</reference>
<dbReference type="InterPro" id="IPR029498">
    <property type="entry name" value="HeLo_dom"/>
</dbReference>